<evidence type="ECO:0000313" key="1">
    <source>
        <dbReference type="EMBL" id="GFB32229.1"/>
    </source>
</evidence>
<name>A0A699LAV6_TANCI</name>
<reference evidence="1" key="1">
    <citation type="journal article" date="2019" name="Sci. Rep.">
        <title>Draft genome of Tanacetum cinerariifolium, the natural source of mosquito coil.</title>
        <authorList>
            <person name="Yamashiro T."/>
            <person name="Shiraishi A."/>
            <person name="Satake H."/>
            <person name="Nakayama K."/>
        </authorList>
    </citation>
    <scope>NUCLEOTIDE SEQUENCE</scope>
</reference>
<organism evidence="1">
    <name type="scientific">Tanacetum cinerariifolium</name>
    <name type="common">Dalmatian daisy</name>
    <name type="synonym">Chrysanthemum cinerariifolium</name>
    <dbReference type="NCBI Taxonomy" id="118510"/>
    <lineage>
        <taxon>Eukaryota</taxon>
        <taxon>Viridiplantae</taxon>
        <taxon>Streptophyta</taxon>
        <taxon>Embryophyta</taxon>
        <taxon>Tracheophyta</taxon>
        <taxon>Spermatophyta</taxon>
        <taxon>Magnoliopsida</taxon>
        <taxon>eudicotyledons</taxon>
        <taxon>Gunneridae</taxon>
        <taxon>Pentapetalae</taxon>
        <taxon>asterids</taxon>
        <taxon>campanulids</taxon>
        <taxon>Asterales</taxon>
        <taxon>Asteraceae</taxon>
        <taxon>Asteroideae</taxon>
        <taxon>Anthemideae</taxon>
        <taxon>Anthemidinae</taxon>
        <taxon>Tanacetum</taxon>
    </lineage>
</organism>
<comment type="caution">
    <text evidence="1">The sequence shown here is derived from an EMBL/GenBank/DDBJ whole genome shotgun (WGS) entry which is preliminary data.</text>
</comment>
<feature type="non-terminal residue" evidence="1">
    <location>
        <position position="24"/>
    </location>
</feature>
<accession>A0A699LAV6</accession>
<dbReference type="EMBL" id="BKCJ010601685">
    <property type="protein sequence ID" value="GFB32229.1"/>
    <property type="molecule type" value="Genomic_DNA"/>
</dbReference>
<protein>
    <submittedName>
        <fullName evidence="1">Uncharacterized protein</fullName>
    </submittedName>
</protein>
<sequence length="24" mass="2881">MWVYFDSLKILRFSLKNNAFDICG</sequence>
<dbReference type="AlphaFoldDB" id="A0A699LAV6"/>
<proteinExistence type="predicted"/>
<gene>
    <name evidence="1" type="ORF">Tci_704200</name>
</gene>